<evidence type="ECO:0000256" key="1">
    <source>
        <dbReference type="SAM" id="Phobius"/>
    </source>
</evidence>
<dbReference type="EMBL" id="CP048000">
    <property type="protein sequence ID" value="QHQ61173.1"/>
    <property type="molecule type" value="Genomic_DNA"/>
</dbReference>
<dbReference type="GO" id="GO:0030246">
    <property type="term" value="F:carbohydrate binding"/>
    <property type="evidence" value="ECO:0007669"/>
    <property type="project" value="InterPro"/>
</dbReference>
<dbReference type="AlphaFoldDB" id="A0A6P1TL75"/>
<keyword evidence="1" id="KW-0812">Transmembrane</keyword>
<dbReference type="Proteomes" id="UP000464314">
    <property type="component" value="Chromosome"/>
</dbReference>
<evidence type="ECO:0000313" key="3">
    <source>
        <dbReference type="EMBL" id="QHQ61173.1"/>
    </source>
</evidence>
<reference evidence="3 4" key="1">
    <citation type="submission" date="2020-01" db="EMBL/GenBank/DDBJ databases">
        <title>Genome analysis of Anaerocolumna sp. CBA3638.</title>
        <authorList>
            <person name="Kim J."/>
            <person name="Roh S.W."/>
        </authorList>
    </citation>
    <scope>NUCLEOTIDE SEQUENCE [LARGE SCALE GENOMIC DNA]</scope>
    <source>
        <strain evidence="3 4">CBA3638</strain>
    </source>
</reference>
<keyword evidence="1" id="KW-1133">Transmembrane helix</keyword>
<proteinExistence type="predicted"/>
<dbReference type="KEGG" id="anr:Ana3638_10640"/>
<name>A0A6P1TL75_9FIRM</name>
<dbReference type="Gene3D" id="2.60.40.680">
    <property type="match status" value="1"/>
</dbReference>
<organism evidence="3 4">
    <name type="scientific">Anaerocolumna sedimenticola</name>
    <dbReference type="NCBI Taxonomy" id="2696063"/>
    <lineage>
        <taxon>Bacteria</taxon>
        <taxon>Bacillati</taxon>
        <taxon>Bacillota</taxon>
        <taxon>Clostridia</taxon>
        <taxon>Lachnospirales</taxon>
        <taxon>Lachnospiraceae</taxon>
        <taxon>Anaerocolumna</taxon>
    </lineage>
</organism>
<sequence length="424" mass="46944">METNKKIYKQCLSLILLLSLILMPYSFIRAASATINIKADTESAAVGDEITVSLSISSDAMLGDFEAYITYNADILEFESDASFIAGGEGLLKLTDKNSVNKESSRKYIMRFTAKAIGVSEIAIKDKAEIYEYETGTAMSVSSNRLDIRVSAAKTASDNNNLKSLKINPGSLKPKFDPKITEYTTKIDYESNKIILSAVPEDDNAKVTVDGNENLSVGNNKITVKVKAESGEMKEYIITATRNEEKEKDTEETIETVESDDNLDSVSKQYGSIEDKAAEMGNLLLIKDGEDIYIQNGYRYQILTPGEDVAIPGGYSKTSLILDDVTVTAYTPENDLNSDFLILYAKNEAGETGFYQYDRVEETLQRYTKSREGNKVVMSGNLMQSEEYKAKLTTMGIVLAILGCVCIILSVALIRLYLKNREEE</sequence>
<dbReference type="InterPro" id="IPR025883">
    <property type="entry name" value="Cadherin-like_domain"/>
</dbReference>
<evidence type="ECO:0000259" key="2">
    <source>
        <dbReference type="Pfam" id="PF12733"/>
    </source>
</evidence>
<dbReference type="Pfam" id="PF12733">
    <property type="entry name" value="Cadherin-like"/>
    <property type="match status" value="1"/>
</dbReference>
<dbReference type="InterPro" id="IPR008965">
    <property type="entry name" value="CBM2/CBM3_carb-bd_dom_sf"/>
</dbReference>
<accession>A0A6P1TL75</accession>
<feature type="transmembrane region" description="Helical" evidence="1">
    <location>
        <begin position="395"/>
        <end position="418"/>
    </location>
</feature>
<dbReference type="RefSeq" id="WP_161838000.1">
    <property type="nucleotide sequence ID" value="NZ_CP048000.1"/>
</dbReference>
<gene>
    <name evidence="3" type="ORF">Ana3638_10640</name>
</gene>
<feature type="domain" description="Cadherin-like beta-sandwich-like" evidence="2">
    <location>
        <begin position="162"/>
        <end position="242"/>
    </location>
</feature>
<evidence type="ECO:0000313" key="4">
    <source>
        <dbReference type="Proteomes" id="UP000464314"/>
    </source>
</evidence>
<dbReference type="SUPFAM" id="SSF49384">
    <property type="entry name" value="Carbohydrate-binding domain"/>
    <property type="match status" value="1"/>
</dbReference>
<keyword evidence="4" id="KW-1185">Reference proteome</keyword>
<keyword evidence="1" id="KW-0472">Membrane</keyword>
<protein>
    <recommendedName>
        <fullName evidence="2">Cadherin-like beta-sandwich-like domain-containing protein</fullName>
    </recommendedName>
</protein>